<protein>
    <submittedName>
        <fullName evidence="2">Uncharacterized protein</fullName>
    </submittedName>
</protein>
<dbReference type="EMBL" id="JAHFXF010000115">
    <property type="protein sequence ID" value="KAG9695979.1"/>
    <property type="molecule type" value="Genomic_DNA"/>
</dbReference>
<evidence type="ECO:0000256" key="1">
    <source>
        <dbReference type="SAM" id="MobiDB-lite"/>
    </source>
</evidence>
<feature type="region of interest" description="Disordered" evidence="1">
    <location>
        <begin position="1"/>
        <end position="31"/>
    </location>
</feature>
<name>A0A9P8JBM5_AURME</name>
<feature type="non-terminal residue" evidence="2">
    <location>
        <position position="287"/>
    </location>
</feature>
<dbReference type="OrthoDB" id="10260996at2759"/>
<dbReference type="Proteomes" id="UP000779574">
    <property type="component" value="Unassembled WGS sequence"/>
</dbReference>
<evidence type="ECO:0000313" key="2">
    <source>
        <dbReference type="EMBL" id="KAG9695979.1"/>
    </source>
</evidence>
<reference evidence="2" key="2">
    <citation type="submission" date="2021-08" db="EMBL/GenBank/DDBJ databases">
        <authorList>
            <person name="Gostincar C."/>
            <person name="Sun X."/>
            <person name="Song Z."/>
            <person name="Gunde-Cimerman N."/>
        </authorList>
    </citation>
    <scope>NUCLEOTIDE SEQUENCE</scope>
    <source>
        <strain evidence="2">EXF-9911</strain>
    </source>
</reference>
<organism evidence="2 3">
    <name type="scientific">Aureobasidium melanogenum</name>
    <name type="common">Aureobasidium pullulans var. melanogenum</name>
    <dbReference type="NCBI Taxonomy" id="46634"/>
    <lineage>
        <taxon>Eukaryota</taxon>
        <taxon>Fungi</taxon>
        <taxon>Dikarya</taxon>
        <taxon>Ascomycota</taxon>
        <taxon>Pezizomycotina</taxon>
        <taxon>Dothideomycetes</taxon>
        <taxon>Dothideomycetidae</taxon>
        <taxon>Dothideales</taxon>
        <taxon>Saccotheciaceae</taxon>
        <taxon>Aureobasidium</taxon>
    </lineage>
</organism>
<sequence>MSSGDTCITSHWLDPAPPPRNTWPRMDKHQDRQPHGMAYILPSMASNNSLSINDSTEPWNSRLTYAPSVAAHLSGRPLEPWAQCLGYTPSVATHQCRPFYVNPAAVEWMYRLPVEEDEPFELGPIPTDLALDENDNLEVVHFFTTCISPWSEHSKNVNKLLADARLWHRHLPRHRDAIRDGTYLFRHDDLRPMPFNLLVEVEDDGVKTLKLCQHPLLGISRHTRRAFLDDWYLHNDFKVVFDTALAARNRSHFEKAMKLLSPHHKTLLFTPASATISPRLHVELQMP</sequence>
<proteinExistence type="predicted"/>
<comment type="caution">
    <text evidence="2">The sequence shown here is derived from an EMBL/GenBank/DDBJ whole genome shotgun (WGS) entry which is preliminary data.</text>
</comment>
<gene>
    <name evidence="2" type="ORF">KCU76_g4078</name>
</gene>
<reference evidence="2" key="1">
    <citation type="journal article" date="2021" name="J Fungi (Basel)">
        <title>Virulence traits and population genomics of the black yeast Aureobasidium melanogenum.</title>
        <authorList>
            <person name="Cernosa A."/>
            <person name="Sun X."/>
            <person name="Gostincar C."/>
            <person name="Fang C."/>
            <person name="Gunde-Cimerman N."/>
            <person name="Song Z."/>
        </authorList>
    </citation>
    <scope>NUCLEOTIDE SEQUENCE</scope>
    <source>
        <strain evidence="2">EXF-9911</strain>
    </source>
</reference>
<dbReference type="AlphaFoldDB" id="A0A9P8JBM5"/>
<accession>A0A9P8JBM5</accession>
<evidence type="ECO:0000313" key="3">
    <source>
        <dbReference type="Proteomes" id="UP000779574"/>
    </source>
</evidence>